<evidence type="ECO:0008006" key="3">
    <source>
        <dbReference type="Google" id="ProtNLM"/>
    </source>
</evidence>
<dbReference type="EMBL" id="KZ293762">
    <property type="protein sequence ID" value="PBK79726.1"/>
    <property type="molecule type" value="Genomic_DNA"/>
</dbReference>
<protein>
    <recommendedName>
        <fullName evidence="3">HNH nuclease domain-containing protein</fullName>
    </recommendedName>
</protein>
<gene>
    <name evidence="1" type="ORF">ARMGADRAFT_1092850</name>
</gene>
<dbReference type="InParanoid" id="A0A2H3CWP2"/>
<dbReference type="AlphaFoldDB" id="A0A2H3CWP2"/>
<dbReference type="Proteomes" id="UP000217790">
    <property type="component" value="Unassembled WGS sequence"/>
</dbReference>
<accession>A0A2H3CWP2</accession>
<dbReference type="OrthoDB" id="2104739at2759"/>
<proteinExistence type="predicted"/>
<name>A0A2H3CWP2_ARMGA</name>
<dbReference type="STRING" id="47427.A0A2H3CWP2"/>
<evidence type="ECO:0000313" key="2">
    <source>
        <dbReference type="Proteomes" id="UP000217790"/>
    </source>
</evidence>
<sequence length="255" mass="28353">MHYASCPALPPSTTLSDGLSDAYNICLEFEKSAPPDSAALVYVRTLVYLIIHSPSRTAFVNAIHSCAWDYAKLSQLGHAFIEYFIRPYPDPPSHDEPKRDLRVAPKTHKEAKDLPLVRDGFRCVVSGNYDQDTLSKVSASIDEIEEAGIVNEELASVLAILKCFGHVNGTNVHCLSNIMTMQLDVHEASRLCTPPYPAQSHPHTHPGPLRNAIHLSLPPEMTFTAPDNENLPVPSETARYLCQSHPVLWRGREHR</sequence>
<reference evidence="2" key="1">
    <citation type="journal article" date="2017" name="Nat. Ecol. Evol.">
        <title>Genome expansion and lineage-specific genetic innovations in the forest pathogenic fungi Armillaria.</title>
        <authorList>
            <person name="Sipos G."/>
            <person name="Prasanna A.N."/>
            <person name="Walter M.C."/>
            <person name="O'Connor E."/>
            <person name="Balint B."/>
            <person name="Krizsan K."/>
            <person name="Kiss B."/>
            <person name="Hess J."/>
            <person name="Varga T."/>
            <person name="Slot J."/>
            <person name="Riley R."/>
            <person name="Boka B."/>
            <person name="Rigling D."/>
            <person name="Barry K."/>
            <person name="Lee J."/>
            <person name="Mihaltcheva S."/>
            <person name="LaButti K."/>
            <person name="Lipzen A."/>
            <person name="Waldron R."/>
            <person name="Moloney N.M."/>
            <person name="Sperisen C."/>
            <person name="Kredics L."/>
            <person name="Vagvoelgyi C."/>
            <person name="Patrignani A."/>
            <person name="Fitzpatrick D."/>
            <person name="Nagy I."/>
            <person name="Doyle S."/>
            <person name="Anderson J.B."/>
            <person name="Grigoriev I.V."/>
            <person name="Gueldener U."/>
            <person name="Muensterkoetter M."/>
            <person name="Nagy L.G."/>
        </authorList>
    </citation>
    <scope>NUCLEOTIDE SEQUENCE [LARGE SCALE GENOMIC DNA]</scope>
    <source>
        <strain evidence="2">Ar21-2</strain>
    </source>
</reference>
<keyword evidence="2" id="KW-1185">Reference proteome</keyword>
<evidence type="ECO:0000313" key="1">
    <source>
        <dbReference type="EMBL" id="PBK79726.1"/>
    </source>
</evidence>
<organism evidence="1 2">
    <name type="scientific">Armillaria gallica</name>
    <name type="common">Bulbous honey fungus</name>
    <name type="synonym">Armillaria bulbosa</name>
    <dbReference type="NCBI Taxonomy" id="47427"/>
    <lineage>
        <taxon>Eukaryota</taxon>
        <taxon>Fungi</taxon>
        <taxon>Dikarya</taxon>
        <taxon>Basidiomycota</taxon>
        <taxon>Agaricomycotina</taxon>
        <taxon>Agaricomycetes</taxon>
        <taxon>Agaricomycetidae</taxon>
        <taxon>Agaricales</taxon>
        <taxon>Marasmiineae</taxon>
        <taxon>Physalacriaceae</taxon>
        <taxon>Armillaria</taxon>
    </lineage>
</organism>